<keyword evidence="1" id="KW-0472">Membrane</keyword>
<reference evidence="2 3" key="1">
    <citation type="journal article" date="2019" name="Int. J. Syst. Evol. Microbiol.">
        <title>The Global Catalogue of Microorganisms (GCM) 10K type strain sequencing project: providing services to taxonomists for standard genome sequencing and annotation.</title>
        <authorList>
            <consortium name="The Broad Institute Genomics Platform"/>
            <consortium name="The Broad Institute Genome Sequencing Center for Infectious Disease"/>
            <person name="Wu L."/>
            <person name="Ma J."/>
        </authorList>
    </citation>
    <scope>NUCLEOTIDE SEQUENCE [LARGE SCALE GENOMIC DNA]</scope>
    <source>
        <strain evidence="2 3">CGMCC 1.10390</strain>
    </source>
</reference>
<dbReference type="Proteomes" id="UP001597034">
    <property type="component" value="Unassembled WGS sequence"/>
</dbReference>
<accession>A0ABD6DJH4</accession>
<keyword evidence="3" id="KW-1185">Reference proteome</keyword>
<organism evidence="2 3">
    <name type="scientific">Haloarchaeobius litoreus</name>
    <dbReference type="NCBI Taxonomy" id="755306"/>
    <lineage>
        <taxon>Archaea</taxon>
        <taxon>Methanobacteriati</taxon>
        <taxon>Methanobacteriota</taxon>
        <taxon>Stenosarchaea group</taxon>
        <taxon>Halobacteria</taxon>
        <taxon>Halobacteriales</taxon>
        <taxon>Halorubellaceae</taxon>
        <taxon>Haloarchaeobius</taxon>
    </lineage>
</organism>
<name>A0ABD6DJH4_9EURY</name>
<feature type="transmembrane region" description="Helical" evidence="1">
    <location>
        <begin position="12"/>
        <end position="34"/>
    </location>
</feature>
<feature type="transmembrane region" description="Helical" evidence="1">
    <location>
        <begin position="78"/>
        <end position="100"/>
    </location>
</feature>
<comment type="caution">
    <text evidence="2">The sequence shown here is derived from an EMBL/GenBank/DDBJ whole genome shotgun (WGS) entry which is preliminary data.</text>
</comment>
<sequence>MVLEALLGNPRAVLSSVQIAALLAATGLLLYPVVTHAENVAYTEGLVGLAVALLLLTVSNCVGLLIDAGFVSFLDSSVFVRSVVNLGASVSATVGIYYFARQFIDTSRDEVAPRETGHEGGFEDADDD</sequence>
<feature type="transmembrane region" description="Helical" evidence="1">
    <location>
        <begin position="46"/>
        <end position="66"/>
    </location>
</feature>
<protein>
    <recommendedName>
        <fullName evidence="4">SPW repeat-containing protein</fullName>
    </recommendedName>
</protein>
<evidence type="ECO:0008006" key="4">
    <source>
        <dbReference type="Google" id="ProtNLM"/>
    </source>
</evidence>
<dbReference type="EMBL" id="JBHUDO010000002">
    <property type="protein sequence ID" value="MFD1645603.1"/>
    <property type="molecule type" value="Genomic_DNA"/>
</dbReference>
<evidence type="ECO:0000313" key="3">
    <source>
        <dbReference type="Proteomes" id="UP001597034"/>
    </source>
</evidence>
<evidence type="ECO:0000313" key="2">
    <source>
        <dbReference type="EMBL" id="MFD1645603.1"/>
    </source>
</evidence>
<gene>
    <name evidence="2" type="ORF">ACFSBL_07910</name>
</gene>
<keyword evidence="1" id="KW-0812">Transmembrane</keyword>
<dbReference type="AlphaFoldDB" id="A0ABD6DJH4"/>
<dbReference type="RefSeq" id="WP_256398881.1">
    <property type="nucleotide sequence ID" value="NZ_JANHJR010000001.1"/>
</dbReference>
<evidence type="ECO:0000256" key="1">
    <source>
        <dbReference type="SAM" id="Phobius"/>
    </source>
</evidence>
<proteinExistence type="predicted"/>
<keyword evidence="1" id="KW-1133">Transmembrane helix</keyword>